<gene>
    <name evidence="2" type="ORF">RRG08_007253</name>
</gene>
<proteinExistence type="predicted"/>
<dbReference type="InterPro" id="IPR029526">
    <property type="entry name" value="PGBD"/>
</dbReference>
<evidence type="ECO:0000313" key="3">
    <source>
        <dbReference type="Proteomes" id="UP001283361"/>
    </source>
</evidence>
<protein>
    <recommendedName>
        <fullName evidence="1">PiggyBac transposable element-derived protein domain-containing protein</fullName>
    </recommendedName>
</protein>
<evidence type="ECO:0000259" key="1">
    <source>
        <dbReference type="Pfam" id="PF13843"/>
    </source>
</evidence>
<evidence type="ECO:0000313" key="2">
    <source>
        <dbReference type="EMBL" id="KAK3774895.1"/>
    </source>
</evidence>
<organism evidence="2 3">
    <name type="scientific">Elysia crispata</name>
    <name type="common">lettuce slug</name>
    <dbReference type="NCBI Taxonomy" id="231223"/>
    <lineage>
        <taxon>Eukaryota</taxon>
        <taxon>Metazoa</taxon>
        <taxon>Spiralia</taxon>
        <taxon>Lophotrochozoa</taxon>
        <taxon>Mollusca</taxon>
        <taxon>Gastropoda</taxon>
        <taxon>Heterobranchia</taxon>
        <taxon>Euthyneura</taxon>
        <taxon>Panpulmonata</taxon>
        <taxon>Sacoglossa</taxon>
        <taxon>Placobranchoidea</taxon>
        <taxon>Plakobranchidae</taxon>
        <taxon>Elysia</taxon>
    </lineage>
</organism>
<dbReference type="AlphaFoldDB" id="A0AAE0ZT02"/>
<dbReference type="Pfam" id="PF13843">
    <property type="entry name" value="DDE_Tnp_1_7"/>
    <property type="match status" value="1"/>
</dbReference>
<dbReference type="EMBL" id="JAWDGP010003379">
    <property type="protein sequence ID" value="KAK3774895.1"/>
    <property type="molecule type" value="Genomic_DNA"/>
</dbReference>
<dbReference type="Proteomes" id="UP001283361">
    <property type="component" value="Unassembled WGS sequence"/>
</dbReference>
<comment type="caution">
    <text evidence="2">The sequence shown here is derived from an EMBL/GenBank/DDBJ whole genome shotgun (WGS) entry which is preliminary data.</text>
</comment>
<sequence length="110" mass="12506">MYYTDKRLSNKAVDVTMRLLQPLLMKGYLLYVDNYHCCPELWDHLKNSKTALTRTVKIESACLPTFFKKGSALMILVAGPKVRLMPPAGWTSVRSSTLILAATFHSSRRQ</sequence>
<feature type="domain" description="PiggyBac transposable element-derived protein" evidence="1">
    <location>
        <begin position="9"/>
        <end position="68"/>
    </location>
</feature>
<name>A0AAE0ZT02_9GAST</name>
<keyword evidence="3" id="KW-1185">Reference proteome</keyword>
<reference evidence="2" key="1">
    <citation type="journal article" date="2023" name="G3 (Bethesda)">
        <title>A reference genome for the long-term kleptoplast-retaining sea slug Elysia crispata morphotype clarki.</title>
        <authorList>
            <person name="Eastman K.E."/>
            <person name="Pendleton A.L."/>
            <person name="Shaikh M.A."/>
            <person name="Suttiyut T."/>
            <person name="Ogas R."/>
            <person name="Tomko P."/>
            <person name="Gavelis G."/>
            <person name="Widhalm J.R."/>
            <person name="Wisecaver J.H."/>
        </authorList>
    </citation>
    <scope>NUCLEOTIDE SEQUENCE</scope>
    <source>
        <strain evidence="2">ECLA1</strain>
    </source>
</reference>
<accession>A0AAE0ZT02</accession>